<protein>
    <recommendedName>
        <fullName evidence="1">Calcineurin-like phosphoesterase domain-containing protein</fullName>
    </recommendedName>
</protein>
<dbReference type="InterPro" id="IPR051693">
    <property type="entry name" value="UPF0046_metallophosphoest"/>
</dbReference>
<dbReference type="Gene3D" id="3.60.21.10">
    <property type="match status" value="2"/>
</dbReference>
<dbReference type="InterPro" id="IPR004843">
    <property type="entry name" value="Calcineurin-like_PHP"/>
</dbReference>
<dbReference type="AlphaFoldDB" id="A0A9P4WR09"/>
<dbReference type="GO" id="GO:0016787">
    <property type="term" value="F:hydrolase activity"/>
    <property type="evidence" value="ECO:0007669"/>
    <property type="project" value="InterPro"/>
</dbReference>
<gene>
    <name evidence="2" type="ORF">E8E12_005045</name>
</gene>
<keyword evidence="3" id="KW-1185">Reference proteome</keyword>
<sequence length="224" mass="24405">MPTIKTLVISDTPSEWPYSSENLAPKVDVFILCGDLTQHGGLPSFQRAIDNISAVDAELKLIIAGNHDVDIDPAWLYGRSSTVNATPYTPKFGEIAFLYGKDEDRFNEGLSKMPEGVDIGISNRPPAFPDFEGSKLNVSKRGEDCGCEKLVKALERVKLGLACFGHIQEGRGAAVMDWEAKELRSEGETSDRSVISLSGKDDQTILINAAVLGDERGWFVDLAT</sequence>
<dbReference type="PANTHER" id="PTHR12905">
    <property type="entry name" value="METALLOPHOSPHOESTERASE"/>
    <property type="match status" value="1"/>
</dbReference>
<dbReference type="EMBL" id="SWKV01000027">
    <property type="protein sequence ID" value="KAF3040075.1"/>
    <property type="molecule type" value="Genomic_DNA"/>
</dbReference>
<feature type="domain" description="Calcineurin-like phosphoesterase" evidence="1">
    <location>
        <begin position="5"/>
        <end position="167"/>
    </location>
</feature>
<name>A0A9P4WR09_9PLEO</name>
<dbReference type="PANTHER" id="PTHR12905:SF0">
    <property type="entry name" value="CALCINEURIN-LIKE PHOSPHOESTERASE DOMAIN-CONTAINING PROTEIN"/>
    <property type="match status" value="1"/>
</dbReference>
<dbReference type="Pfam" id="PF00149">
    <property type="entry name" value="Metallophos"/>
    <property type="match status" value="1"/>
</dbReference>
<dbReference type="Proteomes" id="UP000758155">
    <property type="component" value="Unassembled WGS sequence"/>
</dbReference>
<accession>A0A9P4WR09</accession>
<evidence type="ECO:0000313" key="3">
    <source>
        <dbReference type="Proteomes" id="UP000758155"/>
    </source>
</evidence>
<evidence type="ECO:0000313" key="2">
    <source>
        <dbReference type="EMBL" id="KAF3040075.1"/>
    </source>
</evidence>
<organism evidence="2 3">
    <name type="scientific">Didymella heteroderae</name>
    <dbReference type="NCBI Taxonomy" id="1769908"/>
    <lineage>
        <taxon>Eukaryota</taxon>
        <taxon>Fungi</taxon>
        <taxon>Dikarya</taxon>
        <taxon>Ascomycota</taxon>
        <taxon>Pezizomycotina</taxon>
        <taxon>Dothideomycetes</taxon>
        <taxon>Pleosporomycetidae</taxon>
        <taxon>Pleosporales</taxon>
        <taxon>Pleosporineae</taxon>
        <taxon>Didymellaceae</taxon>
        <taxon>Didymella</taxon>
    </lineage>
</organism>
<proteinExistence type="predicted"/>
<evidence type="ECO:0000259" key="1">
    <source>
        <dbReference type="Pfam" id="PF00149"/>
    </source>
</evidence>
<comment type="caution">
    <text evidence="2">The sequence shown here is derived from an EMBL/GenBank/DDBJ whole genome shotgun (WGS) entry which is preliminary data.</text>
</comment>
<dbReference type="OrthoDB" id="630188at2759"/>
<reference evidence="2" key="1">
    <citation type="submission" date="2019-04" db="EMBL/GenBank/DDBJ databases">
        <title>Sequencing of skin fungus with MAO and IRED activity.</title>
        <authorList>
            <person name="Marsaioli A.J."/>
            <person name="Bonatto J.M.C."/>
            <person name="Reis Junior O."/>
        </authorList>
    </citation>
    <scope>NUCLEOTIDE SEQUENCE</scope>
    <source>
        <strain evidence="2">28M1</strain>
    </source>
</reference>
<dbReference type="SUPFAM" id="SSF56300">
    <property type="entry name" value="Metallo-dependent phosphatases"/>
    <property type="match status" value="1"/>
</dbReference>
<dbReference type="InterPro" id="IPR029052">
    <property type="entry name" value="Metallo-depent_PP-like"/>
</dbReference>